<keyword evidence="1" id="KW-0812">Transmembrane</keyword>
<evidence type="ECO:0000313" key="2">
    <source>
        <dbReference type="EMBL" id="THH02792.1"/>
    </source>
</evidence>
<dbReference type="EMBL" id="SGPJ01000002">
    <property type="protein sequence ID" value="THH02792.1"/>
    <property type="molecule type" value="Genomic_DNA"/>
</dbReference>
<keyword evidence="1" id="KW-0472">Membrane</keyword>
<keyword evidence="3" id="KW-1185">Reference proteome</keyword>
<evidence type="ECO:0000256" key="1">
    <source>
        <dbReference type="SAM" id="Phobius"/>
    </source>
</evidence>
<comment type="caution">
    <text evidence="2">The sequence shown here is derived from an EMBL/GenBank/DDBJ whole genome shotgun (WGS) entry which is preliminary data.</text>
</comment>
<dbReference type="AlphaFoldDB" id="A0A4S4KVH6"/>
<proteinExistence type="predicted"/>
<feature type="transmembrane region" description="Helical" evidence="1">
    <location>
        <begin position="12"/>
        <end position="33"/>
    </location>
</feature>
<organism evidence="2 3">
    <name type="scientific">Hermanssonia centrifuga</name>
    <dbReference type="NCBI Taxonomy" id="98765"/>
    <lineage>
        <taxon>Eukaryota</taxon>
        <taxon>Fungi</taxon>
        <taxon>Dikarya</taxon>
        <taxon>Basidiomycota</taxon>
        <taxon>Agaricomycotina</taxon>
        <taxon>Agaricomycetes</taxon>
        <taxon>Polyporales</taxon>
        <taxon>Meruliaceae</taxon>
        <taxon>Hermanssonia</taxon>
    </lineage>
</organism>
<reference evidence="2 3" key="1">
    <citation type="submission" date="2019-02" db="EMBL/GenBank/DDBJ databases">
        <title>Genome sequencing of the rare red list fungi Phlebia centrifuga.</title>
        <authorList>
            <person name="Buettner E."/>
            <person name="Kellner H."/>
        </authorList>
    </citation>
    <scope>NUCLEOTIDE SEQUENCE [LARGE SCALE GENOMIC DNA]</scope>
    <source>
        <strain evidence="2 3">DSM 108282</strain>
    </source>
</reference>
<accession>A0A4S4KVH6</accession>
<name>A0A4S4KVH6_9APHY</name>
<keyword evidence="1" id="KW-1133">Transmembrane helix</keyword>
<dbReference type="Proteomes" id="UP000309038">
    <property type="component" value="Unassembled WGS sequence"/>
</dbReference>
<protein>
    <submittedName>
        <fullName evidence="2">Uncharacterized protein</fullName>
    </submittedName>
</protein>
<sequence>MLTTLQHSHDLAASRYVLVFSVLLCIPALPYYATYRLFPRPALAYQFKFTLYRRRIMLRPLTPPLLALIQSATAPHPATTQSLSELFWSKIWYRHIATVQSSF</sequence>
<gene>
    <name evidence="2" type="ORF">EW026_g178</name>
</gene>
<evidence type="ECO:0000313" key="3">
    <source>
        <dbReference type="Proteomes" id="UP000309038"/>
    </source>
</evidence>